<comment type="caution">
    <text evidence="2">The sequence shown here is derived from an EMBL/GenBank/DDBJ whole genome shotgun (WGS) entry which is preliminary data.</text>
</comment>
<evidence type="ECO:0000313" key="3">
    <source>
        <dbReference type="Proteomes" id="UP001151760"/>
    </source>
</evidence>
<sequence>MRQRRWLELLSDYVYEIHYHPGKANVVADALSPKERIKPFWVRAFVTTIGLNLPKQILEAQIEARKPENFKNEDVEGLIRNDIPNEKLEPRADGTLCLNDRSWLPCYGDLRLYSHVIRRGIVWVTYTSISSDYKEPSDAGSPGVIIYGYDGLPMHPVYLPSSDYVPRPKELEQASLLPDYVPGPEYPEYLAPSDDEIPVEDQPHAADTLPIALAPGYIVDSDLEEDPKDESEDVPTDCPADGGDDDDDESFGDDADDEEEEEASEEDEEEEHLAPANFTVVSPVVDPVPSAKETEPFETDESAATPPPPPPAYRTTARMSIRSQAPIPFPSGAEVARLLAIPTLPPSALTSLSSLLPQIPSPPSPVPSPPTTSPTYAEAPLVFRVAGIWLRVASPLPSPTSLPTHHPLPLPAPSTSRRADIPKADIPPWKRLYDAPRHHVPREVGYGITDTWDELVDAIQEGAPTTLEGVNARVTELAETHERDTQDLYAHLKDAQDSRDHLSGCSATVHYKLQVYRAHTQIQDPRISSQEALTATLVAQVSSLQSQLIATLGQIQALRARDPAHADDLEDADSCA</sequence>
<feature type="region of interest" description="Disordered" evidence="1">
    <location>
        <begin position="178"/>
        <end position="201"/>
    </location>
</feature>
<evidence type="ECO:0000256" key="1">
    <source>
        <dbReference type="SAM" id="MobiDB-lite"/>
    </source>
</evidence>
<protein>
    <recommendedName>
        <fullName evidence="4">Reverse transcriptase domain-containing protein</fullName>
    </recommendedName>
</protein>
<organism evidence="2 3">
    <name type="scientific">Tanacetum coccineum</name>
    <dbReference type="NCBI Taxonomy" id="301880"/>
    <lineage>
        <taxon>Eukaryota</taxon>
        <taxon>Viridiplantae</taxon>
        <taxon>Streptophyta</taxon>
        <taxon>Embryophyta</taxon>
        <taxon>Tracheophyta</taxon>
        <taxon>Spermatophyta</taxon>
        <taxon>Magnoliopsida</taxon>
        <taxon>eudicotyledons</taxon>
        <taxon>Gunneridae</taxon>
        <taxon>Pentapetalae</taxon>
        <taxon>asterids</taxon>
        <taxon>campanulids</taxon>
        <taxon>Asterales</taxon>
        <taxon>Asteraceae</taxon>
        <taxon>Asteroideae</taxon>
        <taxon>Anthemideae</taxon>
        <taxon>Anthemidinae</taxon>
        <taxon>Tanacetum</taxon>
    </lineage>
</organism>
<accession>A0ABQ5BXF9</accession>
<reference evidence="2" key="2">
    <citation type="submission" date="2022-01" db="EMBL/GenBank/DDBJ databases">
        <authorList>
            <person name="Yamashiro T."/>
            <person name="Shiraishi A."/>
            <person name="Satake H."/>
            <person name="Nakayama K."/>
        </authorList>
    </citation>
    <scope>NUCLEOTIDE SEQUENCE</scope>
</reference>
<feature type="region of interest" description="Disordered" evidence="1">
    <location>
        <begin position="222"/>
        <end position="315"/>
    </location>
</feature>
<feature type="compositionally biased region" description="Low complexity" evidence="1">
    <location>
        <begin position="280"/>
        <end position="290"/>
    </location>
</feature>
<dbReference type="Proteomes" id="UP001151760">
    <property type="component" value="Unassembled WGS sequence"/>
</dbReference>
<feature type="compositionally biased region" description="Acidic residues" evidence="1">
    <location>
        <begin position="222"/>
        <end position="235"/>
    </location>
</feature>
<keyword evidence="3" id="KW-1185">Reference proteome</keyword>
<dbReference type="EMBL" id="BQNB010013686">
    <property type="protein sequence ID" value="GJT19043.1"/>
    <property type="molecule type" value="Genomic_DNA"/>
</dbReference>
<feature type="compositionally biased region" description="Acidic residues" evidence="1">
    <location>
        <begin position="242"/>
        <end position="271"/>
    </location>
</feature>
<reference evidence="2" key="1">
    <citation type="journal article" date="2022" name="Int. J. Mol. Sci.">
        <title>Draft Genome of Tanacetum Coccineum: Genomic Comparison of Closely Related Tanacetum-Family Plants.</title>
        <authorList>
            <person name="Yamashiro T."/>
            <person name="Shiraishi A."/>
            <person name="Nakayama K."/>
            <person name="Satake H."/>
        </authorList>
    </citation>
    <scope>NUCLEOTIDE SEQUENCE</scope>
</reference>
<evidence type="ECO:0000313" key="2">
    <source>
        <dbReference type="EMBL" id="GJT19043.1"/>
    </source>
</evidence>
<feature type="compositionally biased region" description="Pro residues" evidence="1">
    <location>
        <begin position="398"/>
        <end position="412"/>
    </location>
</feature>
<name>A0ABQ5BXF9_9ASTR</name>
<evidence type="ECO:0008006" key="4">
    <source>
        <dbReference type="Google" id="ProtNLM"/>
    </source>
</evidence>
<feature type="region of interest" description="Disordered" evidence="1">
    <location>
        <begin position="398"/>
        <end position="421"/>
    </location>
</feature>
<gene>
    <name evidence="2" type="ORF">Tco_0877749</name>
</gene>
<proteinExistence type="predicted"/>